<dbReference type="OrthoDB" id="6579689at2759"/>
<name>A0A8B8FE14_9HEMI</name>
<keyword evidence="2" id="KW-1185">Reference proteome</keyword>
<evidence type="ECO:0000256" key="1">
    <source>
        <dbReference type="SAM" id="Phobius"/>
    </source>
</evidence>
<dbReference type="Proteomes" id="UP000694846">
    <property type="component" value="Unplaced"/>
</dbReference>
<keyword evidence="1" id="KW-1133">Transmembrane helix</keyword>
<sequence>MPDVSKLKCREYMNDLKEVVKTSQLSTHGVDAAVASNLPPINQLKRTVQRTRQVESSAPPNPMKLEELTIPDEYKITTNGEPFLLYESFSKNIEEKRILIFSTEKNVNLLLESKHWFVDGTFSYCPSLFVQLYTIHSIIACNIVPLVYILLPNKKEITYCRMFLALNILKPN</sequence>
<reference evidence="3" key="1">
    <citation type="submission" date="2025-08" db="UniProtKB">
        <authorList>
            <consortium name="RefSeq"/>
        </authorList>
    </citation>
    <scope>IDENTIFICATION</scope>
    <source>
        <tissue evidence="3">Whole body</tissue>
    </source>
</reference>
<protein>
    <submittedName>
        <fullName evidence="3">Uncharacterized protein LOC112682277</fullName>
    </submittedName>
</protein>
<organism evidence="2 3">
    <name type="scientific">Sipha flava</name>
    <name type="common">yellow sugarcane aphid</name>
    <dbReference type="NCBI Taxonomy" id="143950"/>
    <lineage>
        <taxon>Eukaryota</taxon>
        <taxon>Metazoa</taxon>
        <taxon>Ecdysozoa</taxon>
        <taxon>Arthropoda</taxon>
        <taxon>Hexapoda</taxon>
        <taxon>Insecta</taxon>
        <taxon>Pterygota</taxon>
        <taxon>Neoptera</taxon>
        <taxon>Paraneoptera</taxon>
        <taxon>Hemiptera</taxon>
        <taxon>Sternorrhyncha</taxon>
        <taxon>Aphidomorpha</taxon>
        <taxon>Aphidoidea</taxon>
        <taxon>Aphididae</taxon>
        <taxon>Sipha</taxon>
    </lineage>
</organism>
<evidence type="ECO:0000313" key="3">
    <source>
        <dbReference type="RefSeq" id="XP_025408600.1"/>
    </source>
</evidence>
<keyword evidence="1" id="KW-0812">Transmembrane</keyword>
<dbReference type="GeneID" id="112682277"/>
<dbReference type="AlphaFoldDB" id="A0A8B8FE14"/>
<evidence type="ECO:0000313" key="2">
    <source>
        <dbReference type="Proteomes" id="UP000694846"/>
    </source>
</evidence>
<dbReference type="RefSeq" id="XP_025408600.1">
    <property type="nucleotide sequence ID" value="XM_025552815.1"/>
</dbReference>
<accession>A0A8B8FE14</accession>
<feature type="transmembrane region" description="Helical" evidence="1">
    <location>
        <begin position="128"/>
        <end position="151"/>
    </location>
</feature>
<keyword evidence="1" id="KW-0472">Membrane</keyword>
<gene>
    <name evidence="3" type="primary">LOC112682277</name>
</gene>
<proteinExistence type="predicted"/>